<keyword evidence="2" id="KW-1185">Reference proteome</keyword>
<protein>
    <submittedName>
        <fullName evidence="1">Uncharacterized protein</fullName>
    </submittedName>
</protein>
<evidence type="ECO:0000313" key="2">
    <source>
        <dbReference type="Proteomes" id="UP000593835"/>
    </source>
</evidence>
<dbReference type="EMBL" id="MT932329">
    <property type="protein sequence ID" value="QOI69428.1"/>
    <property type="molecule type" value="Genomic_DNA"/>
</dbReference>
<reference evidence="1 2" key="1">
    <citation type="submission" date="2020-08" db="EMBL/GenBank/DDBJ databases">
        <authorList>
            <person name="Sorensen M.C.H."/>
        </authorList>
    </citation>
    <scope>NUCLEOTIDE SEQUENCE [LARGE SCALE GENOMIC DNA]</scope>
</reference>
<evidence type="ECO:0000313" key="1">
    <source>
        <dbReference type="EMBL" id="QOI69428.1"/>
    </source>
</evidence>
<name>A0A7L8ZJL2_9CAUD</name>
<dbReference type="Proteomes" id="UP000593835">
    <property type="component" value="Segment"/>
</dbReference>
<organism evidence="1 2">
    <name type="scientific">Campylobacter phage F379</name>
    <dbReference type="NCBI Taxonomy" id="2776767"/>
    <lineage>
        <taxon>Viruses</taxon>
        <taxon>Duplodnaviria</taxon>
        <taxon>Heunggongvirae</taxon>
        <taxon>Uroviricota</taxon>
        <taxon>Caudoviricetes</taxon>
        <taxon>Connertonviridae</taxon>
        <taxon>Firehammervirus</taxon>
        <taxon>Firehammervirus F379</taxon>
    </lineage>
</organism>
<accession>A0A7L8ZJL2</accession>
<sequence>MKLTYKHKLYTKHQDIINTYLRLKVEFNLFKLDYKRLRYSSLFTQNTRLKTQKQIEELETKLTKKGLNTQKLRKLYTKIVNKKPFNDFEQIIINNFVENGKKAPQLFKHERKFDNRFTSLLLERKKRRAKAAKEVYTRRPLSPEKQKAQQLVPYIFQFIKLRTMEKFGYNEDLAVEITGRIFGPGCEEALDMYLKEFRDLYGNTDQALEHFKKAELLAN</sequence>
<gene>
    <name evidence="1" type="ORF">F379_142</name>
</gene>
<proteinExistence type="predicted"/>